<dbReference type="OMA" id="FDDKEHI"/>
<keyword evidence="3" id="KW-1185">Reference proteome</keyword>
<comment type="caution">
    <text evidence="2">The sequence shown here is derived from an EMBL/GenBank/DDBJ whole genome shotgun (WGS) entry which is preliminary data.</text>
</comment>
<proteinExistence type="predicted"/>
<protein>
    <submittedName>
        <fullName evidence="2">Uncharacterized protein</fullName>
    </submittedName>
</protein>
<dbReference type="RefSeq" id="XP_028544294.1">
    <property type="nucleotide sequence ID" value="XM_028688493.1"/>
</dbReference>
<dbReference type="OrthoDB" id="378604at2759"/>
<evidence type="ECO:0000313" key="3">
    <source>
        <dbReference type="Proteomes" id="UP000195521"/>
    </source>
</evidence>
<accession>A0A1Y1JJW8</accession>
<name>A0A1Y1JJW8_PLAGO</name>
<feature type="compositionally biased region" description="Basic and acidic residues" evidence="1">
    <location>
        <begin position="17"/>
        <end position="45"/>
    </location>
</feature>
<dbReference type="AlphaFoldDB" id="A0A1Y1JJW8"/>
<feature type="region of interest" description="Disordered" evidence="1">
    <location>
        <begin position="195"/>
        <end position="218"/>
    </location>
</feature>
<feature type="region of interest" description="Disordered" evidence="1">
    <location>
        <begin position="467"/>
        <end position="500"/>
    </location>
</feature>
<dbReference type="Proteomes" id="UP000195521">
    <property type="component" value="Unassembled WGS sequence"/>
</dbReference>
<reference evidence="3" key="1">
    <citation type="submission" date="2017-04" db="EMBL/GenBank/DDBJ databases">
        <title>Plasmodium gonderi genome.</title>
        <authorList>
            <person name="Arisue N."/>
            <person name="Honma H."/>
            <person name="Kawai S."/>
            <person name="Tougan T."/>
            <person name="Tanabe K."/>
            <person name="Horii T."/>
        </authorList>
    </citation>
    <scope>NUCLEOTIDE SEQUENCE [LARGE SCALE GENOMIC DNA]</scope>
    <source>
        <strain evidence="3">ATCC 30045</strain>
    </source>
</reference>
<feature type="region of interest" description="Disordered" evidence="1">
    <location>
        <begin position="17"/>
        <end position="50"/>
    </location>
</feature>
<dbReference type="EMBL" id="BDQF01000012">
    <property type="protein sequence ID" value="GAW81705.1"/>
    <property type="molecule type" value="Genomic_DNA"/>
</dbReference>
<evidence type="ECO:0000313" key="2">
    <source>
        <dbReference type="EMBL" id="GAW81705.1"/>
    </source>
</evidence>
<evidence type="ECO:0000256" key="1">
    <source>
        <dbReference type="SAM" id="MobiDB-lite"/>
    </source>
</evidence>
<dbReference type="GeneID" id="39748434"/>
<gene>
    <name evidence="2" type="ORF">PGO_111550</name>
</gene>
<feature type="compositionally biased region" description="Low complexity" evidence="1">
    <location>
        <begin position="198"/>
        <end position="214"/>
    </location>
</feature>
<feature type="compositionally biased region" description="Basic residues" evidence="1">
    <location>
        <begin position="605"/>
        <end position="620"/>
    </location>
</feature>
<sequence length="642" mass="75937">MSTNIKDLIKQEKERRKLLREERKKTEKVIKDHEEKREKENDGGGHHLVPKKLTVRVEDRSCLNDSTDNHDTKGPHGDKLFLKIQNNYEHSVVTEDFNHTEGFDQVEESDASSRVTKNAEYGELKKSCYNKIPKMVHFSEPLAPLNRLNKNNNFKDAFLDYRNEKNSEYSDVTSKYEHDNKQDKVEDLPADFFDIQLSSNPSNSERNNEKSSTSPLVKTFGERRKKSNEFEALKEEECSSMINVQYKLNEENTMYDKSASSSQFIEEIGFMDKQNEKEFHKNNETDVEVIETYEIIENVIDSTEIIENEKFQKKIKKKRKMLQGEEYQVEGRENDEEDIYQNRDIIHRSGDGTDTEEEQNSNHVMNIINTNLDDLTNYKMLDTAYFEELDYLHKILVEKKKYILGDSYNDEKEENEEMEMEILEELNEFHKKKKKIENRGDDKSENDNNFNIDEIYELLNLKRGQIKNEGPSAHPNTPNVKRIEEYPNNGKKTNEYENLPRGFFDDKEKDILVRENISLHKINQKIGEIKKQKKNILLEYKTLESVYEEKKNNYIDYLYDDKFDDKEHILNEIKIKSANLQNLKKSFGSRGLDGESETDSQKGIQRVKKKKKKKNSIRKKSNKYQLYDEHGDIFDWKKKSPF</sequence>
<organism evidence="2 3">
    <name type="scientific">Plasmodium gonderi</name>
    <dbReference type="NCBI Taxonomy" id="77519"/>
    <lineage>
        <taxon>Eukaryota</taxon>
        <taxon>Sar</taxon>
        <taxon>Alveolata</taxon>
        <taxon>Apicomplexa</taxon>
        <taxon>Aconoidasida</taxon>
        <taxon>Haemosporida</taxon>
        <taxon>Plasmodiidae</taxon>
        <taxon>Plasmodium</taxon>
        <taxon>Plasmodium (Plasmodium)</taxon>
    </lineage>
</organism>
<feature type="region of interest" description="Disordered" evidence="1">
    <location>
        <begin position="589"/>
        <end position="620"/>
    </location>
</feature>